<dbReference type="InterPro" id="IPR042070">
    <property type="entry name" value="PucR_C-HTH_sf"/>
</dbReference>
<evidence type="ECO:0000259" key="2">
    <source>
        <dbReference type="Pfam" id="PF13556"/>
    </source>
</evidence>
<evidence type="ECO:0000256" key="1">
    <source>
        <dbReference type="SAM" id="MobiDB-lite"/>
    </source>
</evidence>
<proteinExistence type="predicted"/>
<comment type="caution">
    <text evidence="3">The sequence shown here is derived from an EMBL/GenBank/DDBJ whole genome shotgun (WGS) entry which is preliminary data.</text>
</comment>
<dbReference type="AlphaFoldDB" id="A0A561SK78"/>
<dbReference type="InterPro" id="IPR025736">
    <property type="entry name" value="PucR_C-HTH_dom"/>
</dbReference>
<name>A0A561SK78_9PSEU</name>
<dbReference type="Gene3D" id="1.10.10.2840">
    <property type="entry name" value="PucR C-terminal helix-turn-helix domain"/>
    <property type="match status" value="1"/>
</dbReference>
<protein>
    <submittedName>
        <fullName evidence="3">PucR-like helix-turn-helix protein</fullName>
    </submittedName>
</protein>
<dbReference type="Pfam" id="PF13556">
    <property type="entry name" value="HTH_30"/>
    <property type="match status" value="1"/>
</dbReference>
<dbReference type="InterPro" id="IPR051448">
    <property type="entry name" value="CdaR-like_regulators"/>
</dbReference>
<keyword evidence="4" id="KW-1185">Reference proteome</keyword>
<evidence type="ECO:0000313" key="3">
    <source>
        <dbReference type="EMBL" id="TWF75253.1"/>
    </source>
</evidence>
<dbReference type="Proteomes" id="UP000321261">
    <property type="component" value="Unassembled WGS sequence"/>
</dbReference>
<feature type="domain" description="PucR C-terminal helix-turn-helix" evidence="2">
    <location>
        <begin position="50"/>
        <end position="106"/>
    </location>
</feature>
<accession>A0A561SK78</accession>
<dbReference type="PANTHER" id="PTHR33744:SF1">
    <property type="entry name" value="DNA-BINDING TRANSCRIPTIONAL ACTIVATOR ADER"/>
    <property type="match status" value="1"/>
</dbReference>
<feature type="region of interest" description="Disordered" evidence="1">
    <location>
        <begin position="1"/>
        <end position="46"/>
    </location>
</feature>
<dbReference type="EMBL" id="VIWU01000001">
    <property type="protein sequence ID" value="TWF75253.1"/>
    <property type="molecule type" value="Genomic_DNA"/>
</dbReference>
<evidence type="ECO:0000313" key="4">
    <source>
        <dbReference type="Proteomes" id="UP000321261"/>
    </source>
</evidence>
<gene>
    <name evidence="3" type="ORF">FHX44_111137</name>
</gene>
<feature type="compositionally biased region" description="Polar residues" evidence="1">
    <location>
        <begin position="13"/>
        <end position="25"/>
    </location>
</feature>
<reference evidence="3 4" key="1">
    <citation type="submission" date="2019-06" db="EMBL/GenBank/DDBJ databases">
        <title>Sequencing the genomes of 1000 actinobacteria strains.</title>
        <authorList>
            <person name="Klenk H.-P."/>
        </authorList>
    </citation>
    <scope>NUCLEOTIDE SEQUENCE [LARGE SCALE GENOMIC DNA]</scope>
    <source>
        <strain evidence="3 4">DSM 45671</strain>
    </source>
</reference>
<dbReference type="PANTHER" id="PTHR33744">
    <property type="entry name" value="CARBOHYDRATE DIACID REGULATOR"/>
    <property type="match status" value="1"/>
</dbReference>
<sequence length="112" mass="12422">MPMIGSSRCRTGDQASSAGLGCSSTRRPRPPSQAGPLQRLRRASEEMPHLVQTLTHYAMTSTIRAAATALFVHHSTLQDRLDHAERLLGWDIRQPAGRCRLQLALAERLLPR</sequence>
<organism evidence="3 4">
    <name type="scientific">Pseudonocardia hierapolitana</name>
    <dbReference type="NCBI Taxonomy" id="1128676"/>
    <lineage>
        <taxon>Bacteria</taxon>
        <taxon>Bacillati</taxon>
        <taxon>Actinomycetota</taxon>
        <taxon>Actinomycetes</taxon>
        <taxon>Pseudonocardiales</taxon>
        <taxon>Pseudonocardiaceae</taxon>
        <taxon>Pseudonocardia</taxon>
    </lineage>
</organism>